<organism evidence="3 4">
    <name type="scientific">Piloderma croceum (strain F 1598)</name>
    <dbReference type="NCBI Taxonomy" id="765440"/>
    <lineage>
        <taxon>Eukaryota</taxon>
        <taxon>Fungi</taxon>
        <taxon>Dikarya</taxon>
        <taxon>Basidiomycota</taxon>
        <taxon>Agaricomycotina</taxon>
        <taxon>Agaricomycetes</taxon>
        <taxon>Agaricomycetidae</taxon>
        <taxon>Atheliales</taxon>
        <taxon>Atheliaceae</taxon>
        <taxon>Piloderma</taxon>
    </lineage>
</organism>
<protein>
    <submittedName>
        <fullName evidence="3">Uncharacterized protein</fullName>
    </submittedName>
</protein>
<keyword evidence="2" id="KW-0472">Membrane</keyword>
<keyword evidence="2" id="KW-0812">Transmembrane</keyword>
<accession>A0A0C3BBE0</accession>
<dbReference type="HOGENOM" id="CLU_081360_0_0_1"/>
<keyword evidence="4" id="KW-1185">Reference proteome</keyword>
<dbReference type="STRING" id="765440.A0A0C3BBE0"/>
<reference evidence="4" key="2">
    <citation type="submission" date="2015-01" db="EMBL/GenBank/DDBJ databases">
        <title>Evolutionary Origins and Diversification of the Mycorrhizal Mutualists.</title>
        <authorList>
            <consortium name="DOE Joint Genome Institute"/>
            <consortium name="Mycorrhizal Genomics Consortium"/>
            <person name="Kohler A."/>
            <person name="Kuo A."/>
            <person name="Nagy L.G."/>
            <person name="Floudas D."/>
            <person name="Copeland A."/>
            <person name="Barry K.W."/>
            <person name="Cichocki N."/>
            <person name="Veneault-Fourrey C."/>
            <person name="LaButti K."/>
            <person name="Lindquist E.A."/>
            <person name="Lipzen A."/>
            <person name="Lundell T."/>
            <person name="Morin E."/>
            <person name="Murat C."/>
            <person name="Riley R."/>
            <person name="Ohm R."/>
            <person name="Sun H."/>
            <person name="Tunlid A."/>
            <person name="Henrissat B."/>
            <person name="Grigoriev I.V."/>
            <person name="Hibbett D.S."/>
            <person name="Martin F."/>
        </authorList>
    </citation>
    <scope>NUCLEOTIDE SEQUENCE [LARGE SCALE GENOMIC DNA]</scope>
    <source>
        <strain evidence="4">F 1598</strain>
    </source>
</reference>
<dbReference type="InParanoid" id="A0A0C3BBE0"/>
<dbReference type="EMBL" id="KN833058">
    <property type="protein sequence ID" value="KIM74627.1"/>
    <property type="molecule type" value="Genomic_DNA"/>
</dbReference>
<feature type="transmembrane region" description="Helical" evidence="2">
    <location>
        <begin position="70"/>
        <end position="92"/>
    </location>
</feature>
<gene>
    <name evidence="3" type="ORF">PILCRDRAFT_828051</name>
</gene>
<feature type="transmembrane region" description="Helical" evidence="2">
    <location>
        <begin position="31"/>
        <end position="50"/>
    </location>
</feature>
<sequence length="236" mass="24927">MSLTTHLPLPSLPQNIIPLQSPSEALHHLRASLIAILSISVITALLPLPTPLQAFGLVSGWSLGDREEGGGWWLGLSYAELTVLSILLLNVAQSTYALRYPRTSTPPPATPGTKTKSNKALLTPVNNSAKVKRKLSPNTSPQPQQQFSFSSSYASSPLSTPSRTLNYSVPSSSQSLSNSFSFSPTSPLLSRDSLGSSTGAGAGSPLAAYRGRHVDRVGRALDGSFLAELSADSDEE</sequence>
<evidence type="ECO:0000313" key="4">
    <source>
        <dbReference type="Proteomes" id="UP000054166"/>
    </source>
</evidence>
<evidence type="ECO:0000256" key="2">
    <source>
        <dbReference type="SAM" id="Phobius"/>
    </source>
</evidence>
<feature type="compositionally biased region" description="Polar residues" evidence="1">
    <location>
        <begin position="118"/>
        <end position="129"/>
    </location>
</feature>
<evidence type="ECO:0000313" key="3">
    <source>
        <dbReference type="EMBL" id="KIM74627.1"/>
    </source>
</evidence>
<proteinExistence type="predicted"/>
<reference evidence="3 4" key="1">
    <citation type="submission" date="2014-04" db="EMBL/GenBank/DDBJ databases">
        <authorList>
            <consortium name="DOE Joint Genome Institute"/>
            <person name="Kuo A."/>
            <person name="Tarkka M."/>
            <person name="Buscot F."/>
            <person name="Kohler A."/>
            <person name="Nagy L.G."/>
            <person name="Floudas D."/>
            <person name="Copeland A."/>
            <person name="Barry K.W."/>
            <person name="Cichocki N."/>
            <person name="Veneault-Fourrey C."/>
            <person name="LaButti K."/>
            <person name="Lindquist E.A."/>
            <person name="Lipzen A."/>
            <person name="Lundell T."/>
            <person name="Morin E."/>
            <person name="Murat C."/>
            <person name="Sun H."/>
            <person name="Tunlid A."/>
            <person name="Henrissat B."/>
            <person name="Grigoriev I.V."/>
            <person name="Hibbett D.S."/>
            <person name="Martin F."/>
            <person name="Nordberg H.P."/>
            <person name="Cantor M.N."/>
            <person name="Hua S.X."/>
        </authorList>
    </citation>
    <scope>NUCLEOTIDE SEQUENCE [LARGE SCALE GENOMIC DNA]</scope>
    <source>
        <strain evidence="3 4">F 1598</strain>
    </source>
</reference>
<feature type="compositionally biased region" description="Low complexity" evidence="1">
    <location>
        <begin position="136"/>
        <end position="154"/>
    </location>
</feature>
<evidence type="ECO:0000256" key="1">
    <source>
        <dbReference type="SAM" id="MobiDB-lite"/>
    </source>
</evidence>
<name>A0A0C3BBE0_PILCF</name>
<keyword evidence="2" id="KW-1133">Transmembrane helix</keyword>
<dbReference type="AlphaFoldDB" id="A0A0C3BBE0"/>
<feature type="region of interest" description="Disordered" evidence="1">
    <location>
        <begin position="100"/>
        <end position="154"/>
    </location>
</feature>
<dbReference type="Proteomes" id="UP000054166">
    <property type="component" value="Unassembled WGS sequence"/>
</dbReference>